<evidence type="ECO:0000313" key="1">
    <source>
        <dbReference type="EMBL" id="MCL7031356.1"/>
    </source>
</evidence>
<name>A0AA41V5C0_PAPNU</name>
<keyword evidence="2" id="KW-1185">Reference proteome</keyword>
<sequence length="55" mass="6010">ASGNPNLSITNNTFIDRNITESRIPSSSNKNYISSTIPIIILGSAIFQNIFDLLL</sequence>
<gene>
    <name evidence="1" type="ORF">MKW94_009709</name>
</gene>
<dbReference type="EMBL" id="JAJJMA010111371">
    <property type="protein sequence ID" value="MCL7031356.1"/>
    <property type="molecule type" value="Genomic_DNA"/>
</dbReference>
<organism evidence="1 2">
    <name type="scientific">Papaver nudicaule</name>
    <name type="common">Iceland poppy</name>
    <dbReference type="NCBI Taxonomy" id="74823"/>
    <lineage>
        <taxon>Eukaryota</taxon>
        <taxon>Viridiplantae</taxon>
        <taxon>Streptophyta</taxon>
        <taxon>Embryophyta</taxon>
        <taxon>Tracheophyta</taxon>
        <taxon>Spermatophyta</taxon>
        <taxon>Magnoliopsida</taxon>
        <taxon>Ranunculales</taxon>
        <taxon>Papaveraceae</taxon>
        <taxon>Papaveroideae</taxon>
        <taxon>Papaver</taxon>
    </lineage>
</organism>
<evidence type="ECO:0000313" key="2">
    <source>
        <dbReference type="Proteomes" id="UP001177140"/>
    </source>
</evidence>
<reference evidence="1" key="1">
    <citation type="submission" date="2022-03" db="EMBL/GenBank/DDBJ databases">
        <title>A functionally conserved STORR gene fusion in Papaver species that diverged 16.8 million years ago.</title>
        <authorList>
            <person name="Catania T."/>
        </authorList>
    </citation>
    <scope>NUCLEOTIDE SEQUENCE</scope>
    <source>
        <strain evidence="1">S-191538</strain>
    </source>
</reference>
<dbReference type="AlphaFoldDB" id="A0AA41V5C0"/>
<protein>
    <submittedName>
        <fullName evidence="1">Uncharacterized protein</fullName>
    </submittedName>
</protein>
<proteinExistence type="predicted"/>
<dbReference type="Proteomes" id="UP001177140">
    <property type="component" value="Unassembled WGS sequence"/>
</dbReference>
<comment type="caution">
    <text evidence="1">The sequence shown here is derived from an EMBL/GenBank/DDBJ whole genome shotgun (WGS) entry which is preliminary data.</text>
</comment>
<accession>A0AA41V5C0</accession>
<feature type="non-terminal residue" evidence="1">
    <location>
        <position position="1"/>
    </location>
</feature>